<accession>A0A1C7DP93</accession>
<keyword evidence="1" id="KW-0472">Membrane</keyword>
<keyword evidence="1" id="KW-1133">Transmembrane helix</keyword>
<gene>
    <name evidence="2" type="ORF">BBI08_03935</name>
</gene>
<proteinExistence type="predicted"/>
<dbReference type="OrthoDB" id="9832131at2"/>
<evidence type="ECO:0000313" key="3">
    <source>
        <dbReference type="Proteomes" id="UP000092687"/>
    </source>
</evidence>
<feature type="transmembrane region" description="Helical" evidence="1">
    <location>
        <begin position="121"/>
        <end position="142"/>
    </location>
</feature>
<dbReference type="EMBL" id="CP016537">
    <property type="protein sequence ID" value="ANU13043.1"/>
    <property type="molecule type" value="Genomic_DNA"/>
</dbReference>
<organism evidence="2 3">
    <name type="scientific">Planococcus halocryophilus</name>
    <dbReference type="NCBI Taxonomy" id="1215089"/>
    <lineage>
        <taxon>Bacteria</taxon>
        <taxon>Bacillati</taxon>
        <taxon>Bacillota</taxon>
        <taxon>Bacilli</taxon>
        <taxon>Bacillales</taxon>
        <taxon>Caryophanaceae</taxon>
        <taxon>Planococcus</taxon>
    </lineage>
</organism>
<keyword evidence="1" id="KW-0812">Transmembrane</keyword>
<protein>
    <submittedName>
        <fullName evidence="2">Uncharacterized protein</fullName>
    </submittedName>
</protein>
<name>A0A1C7DP93_9BACL</name>
<reference evidence="2" key="1">
    <citation type="submission" date="2016-10" db="EMBL/GenBank/DDBJ databases">
        <authorList>
            <person name="de Groot N.N."/>
        </authorList>
    </citation>
    <scope>NUCLEOTIDE SEQUENCE</scope>
    <source>
        <strain evidence="2">DSM 24743</strain>
    </source>
</reference>
<evidence type="ECO:0000256" key="1">
    <source>
        <dbReference type="SAM" id="Phobius"/>
    </source>
</evidence>
<feature type="transmembrane region" description="Helical" evidence="1">
    <location>
        <begin position="6"/>
        <end position="26"/>
    </location>
</feature>
<keyword evidence="3" id="KW-1185">Reference proteome</keyword>
<feature type="transmembrane region" description="Helical" evidence="1">
    <location>
        <begin position="97"/>
        <end position="115"/>
    </location>
</feature>
<dbReference type="STRING" id="1215089.BBI08_03935"/>
<sequence length="143" mass="17096">MTDYDVYFAVSIFIYLYIYIVLHVLVEFVIRKMLKLKTLKETPYSRINWAVSILRTINLLGLLLLMYPFVYSFAMFILVFNNTFAIELIFLIKRATLASWVILVFFKIFYEYKYLNIESAWVTYLFNIPVIASVLLIDSLLYY</sequence>
<dbReference type="KEGG" id="phc:BBI08_03935"/>
<dbReference type="Proteomes" id="UP000092687">
    <property type="component" value="Chromosome"/>
</dbReference>
<dbReference type="RefSeq" id="WP_065527959.1">
    <property type="nucleotide sequence ID" value="NZ_CP016537.2"/>
</dbReference>
<evidence type="ECO:0000313" key="2">
    <source>
        <dbReference type="EMBL" id="ANU13043.1"/>
    </source>
</evidence>
<dbReference type="AlphaFoldDB" id="A0A1C7DP93"/>